<evidence type="ECO:0000256" key="1">
    <source>
        <dbReference type="SAM" id="Phobius"/>
    </source>
</evidence>
<dbReference type="OrthoDB" id="1937642at2759"/>
<reference evidence="3" key="1">
    <citation type="journal article" date="2014" name="Proc. Natl. Acad. Sci. U.S.A.">
        <title>Extensive sampling of basidiomycete genomes demonstrates inadequacy of the white-rot/brown-rot paradigm for wood decay fungi.</title>
        <authorList>
            <person name="Riley R."/>
            <person name="Salamov A.A."/>
            <person name="Brown D.W."/>
            <person name="Nagy L.G."/>
            <person name="Floudas D."/>
            <person name="Held B.W."/>
            <person name="Levasseur A."/>
            <person name="Lombard V."/>
            <person name="Morin E."/>
            <person name="Otillar R."/>
            <person name="Lindquist E.A."/>
            <person name="Sun H."/>
            <person name="LaButti K.M."/>
            <person name="Schmutz J."/>
            <person name="Jabbour D."/>
            <person name="Luo H."/>
            <person name="Baker S.E."/>
            <person name="Pisabarro A.G."/>
            <person name="Walton J.D."/>
            <person name="Blanchette R.A."/>
            <person name="Henrissat B."/>
            <person name="Martin F."/>
            <person name="Cullen D."/>
            <person name="Hibbett D.S."/>
            <person name="Grigoriev I.V."/>
        </authorList>
    </citation>
    <scope>NUCLEOTIDE SEQUENCE [LARGE SCALE GENOMIC DNA]</scope>
    <source>
        <strain evidence="3">FD-172 SS1</strain>
    </source>
</reference>
<keyword evidence="1" id="KW-0472">Membrane</keyword>
<keyword evidence="1" id="KW-1133">Transmembrane helix</keyword>
<keyword evidence="3" id="KW-1185">Reference proteome</keyword>
<protein>
    <submittedName>
        <fullName evidence="2">Uncharacterized protein</fullName>
    </submittedName>
</protein>
<dbReference type="Proteomes" id="UP000027195">
    <property type="component" value="Unassembled WGS sequence"/>
</dbReference>
<evidence type="ECO:0000313" key="2">
    <source>
        <dbReference type="EMBL" id="KDQ18344.1"/>
    </source>
</evidence>
<sequence>ILMVVGGDIIQQALAQLSGSHGFPFTPVAFSFGWVSYTFSAILSATGNGRLMPQPDTSAILINVDSGYSRDVKSWILSRLLRDCESEITDESGLTIKFFYTSPSKAAGLPDRDWVYYSGIVVILAQLGIAAIPGALGGDWMPLAIIAAGTILALLSGALPQWGREKWAARDVGEGKRDVICLTRGNGSKLALVIISEGCGLRLEDLASARVRPSRGTILAFSILSTLWLALLVVIQCFTSSAWITLVAVGALGTVQNIIAASARRTHAALGFHFNEAKTKVVHKVKVFGAIKEAEAHEGKVGLVLTGVFFPHGLRPDEEEWRQ</sequence>
<dbReference type="InParanoid" id="A0A067MRZ2"/>
<proteinExistence type="predicted"/>
<gene>
    <name evidence="2" type="ORF">BOTBODRAFT_79354</name>
</gene>
<feature type="non-terminal residue" evidence="2">
    <location>
        <position position="323"/>
    </location>
</feature>
<feature type="transmembrane region" description="Helical" evidence="1">
    <location>
        <begin position="114"/>
        <end position="134"/>
    </location>
</feature>
<dbReference type="AlphaFoldDB" id="A0A067MRZ2"/>
<feature type="transmembrane region" description="Helical" evidence="1">
    <location>
        <begin position="241"/>
        <end position="260"/>
    </location>
</feature>
<feature type="transmembrane region" description="Helical" evidence="1">
    <location>
        <begin position="218"/>
        <end position="235"/>
    </location>
</feature>
<feature type="non-terminal residue" evidence="2">
    <location>
        <position position="1"/>
    </location>
</feature>
<accession>A0A067MRZ2</accession>
<dbReference type="EMBL" id="KL198021">
    <property type="protein sequence ID" value="KDQ18344.1"/>
    <property type="molecule type" value="Genomic_DNA"/>
</dbReference>
<name>A0A067MRZ2_BOTB1</name>
<organism evidence="2 3">
    <name type="scientific">Botryobasidium botryosum (strain FD-172 SS1)</name>
    <dbReference type="NCBI Taxonomy" id="930990"/>
    <lineage>
        <taxon>Eukaryota</taxon>
        <taxon>Fungi</taxon>
        <taxon>Dikarya</taxon>
        <taxon>Basidiomycota</taxon>
        <taxon>Agaricomycotina</taxon>
        <taxon>Agaricomycetes</taxon>
        <taxon>Cantharellales</taxon>
        <taxon>Botryobasidiaceae</taxon>
        <taxon>Botryobasidium</taxon>
    </lineage>
</organism>
<dbReference type="HOGENOM" id="CLU_034489_0_0_1"/>
<keyword evidence="1" id="KW-0812">Transmembrane</keyword>
<evidence type="ECO:0000313" key="3">
    <source>
        <dbReference type="Proteomes" id="UP000027195"/>
    </source>
</evidence>
<dbReference type="STRING" id="930990.A0A067MRZ2"/>
<feature type="transmembrane region" description="Helical" evidence="1">
    <location>
        <begin position="140"/>
        <end position="160"/>
    </location>
</feature>